<keyword evidence="21" id="KW-1185">Reference proteome</keyword>
<dbReference type="PROSITE" id="PS00108">
    <property type="entry name" value="PROTEIN_KINASE_ST"/>
    <property type="match status" value="1"/>
</dbReference>
<evidence type="ECO:0000256" key="5">
    <source>
        <dbReference type="ARBA" id="ARBA00022692"/>
    </source>
</evidence>
<dbReference type="FunFam" id="1.10.510.10:FF:000590">
    <property type="entry name" value="PR5-like receptor kinase"/>
    <property type="match status" value="1"/>
</dbReference>
<dbReference type="GO" id="GO:0004674">
    <property type="term" value="F:protein serine/threonine kinase activity"/>
    <property type="evidence" value="ECO:0007669"/>
    <property type="project" value="UniProtKB-KW"/>
</dbReference>
<proteinExistence type="predicted"/>
<comment type="caution">
    <text evidence="20">The sequence shown here is derived from an EMBL/GenBank/DDBJ whole genome shotgun (WGS) entry which is preliminary data.</text>
</comment>
<protein>
    <recommendedName>
        <fullName evidence="2">non-specific serine/threonine protein kinase</fullName>
        <ecNumber evidence="2">2.7.11.1</ecNumber>
    </recommendedName>
</protein>
<evidence type="ECO:0000256" key="17">
    <source>
        <dbReference type="SAM" id="Phobius"/>
    </source>
</evidence>
<accession>A0A4S4ESL1</accession>
<evidence type="ECO:0000259" key="19">
    <source>
        <dbReference type="PROSITE" id="PS50011"/>
    </source>
</evidence>
<evidence type="ECO:0000256" key="1">
    <source>
        <dbReference type="ARBA" id="ARBA00004479"/>
    </source>
</evidence>
<evidence type="ECO:0000256" key="12">
    <source>
        <dbReference type="ARBA" id="ARBA00023180"/>
    </source>
</evidence>
<evidence type="ECO:0000256" key="9">
    <source>
        <dbReference type="ARBA" id="ARBA00022840"/>
    </source>
</evidence>
<keyword evidence="8" id="KW-0418">Kinase</keyword>
<evidence type="ECO:0000256" key="16">
    <source>
        <dbReference type="SAM" id="MobiDB-lite"/>
    </source>
</evidence>
<feature type="chain" id="PRO_5020240026" description="non-specific serine/threonine protein kinase" evidence="18">
    <location>
        <begin position="30"/>
        <end position="652"/>
    </location>
</feature>
<name>A0A4S4ESL1_CAMSN</name>
<dbReference type="EC" id="2.7.11.1" evidence="2"/>
<evidence type="ECO:0000256" key="11">
    <source>
        <dbReference type="ARBA" id="ARBA00023136"/>
    </source>
</evidence>
<keyword evidence="11 17" id="KW-0472">Membrane</keyword>
<evidence type="ECO:0000256" key="13">
    <source>
        <dbReference type="ARBA" id="ARBA00047899"/>
    </source>
</evidence>
<gene>
    <name evidence="20" type="ORF">TEA_020936</name>
</gene>
<evidence type="ECO:0000313" key="21">
    <source>
        <dbReference type="Proteomes" id="UP000306102"/>
    </source>
</evidence>
<dbReference type="EMBL" id="SDRB02002245">
    <property type="protein sequence ID" value="THG19840.1"/>
    <property type="molecule type" value="Genomic_DNA"/>
</dbReference>
<keyword evidence="10 17" id="KW-1133">Transmembrane helix</keyword>
<dbReference type="GO" id="GO:0030247">
    <property type="term" value="F:polysaccharide binding"/>
    <property type="evidence" value="ECO:0007669"/>
    <property type="project" value="InterPro"/>
</dbReference>
<keyword evidence="12" id="KW-0325">Glycoprotein</keyword>
<dbReference type="SMART" id="SM00220">
    <property type="entry name" value="S_TKc"/>
    <property type="match status" value="1"/>
</dbReference>
<dbReference type="PROSITE" id="PS00107">
    <property type="entry name" value="PROTEIN_KINASE_ATP"/>
    <property type="match status" value="1"/>
</dbReference>
<feature type="signal peptide" evidence="18">
    <location>
        <begin position="1"/>
        <end position="29"/>
    </location>
</feature>
<comment type="catalytic activity">
    <reaction evidence="13">
        <text>L-threonyl-[protein] + ATP = O-phospho-L-threonyl-[protein] + ADP + H(+)</text>
        <dbReference type="Rhea" id="RHEA:46608"/>
        <dbReference type="Rhea" id="RHEA-COMP:11060"/>
        <dbReference type="Rhea" id="RHEA-COMP:11605"/>
        <dbReference type="ChEBI" id="CHEBI:15378"/>
        <dbReference type="ChEBI" id="CHEBI:30013"/>
        <dbReference type="ChEBI" id="CHEBI:30616"/>
        <dbReference type="ChEBI" id="CHEBI:61977"/>
        <dbReference type="ChEBI" id="CHEBI:456216"/>
        <dbReference type="EC" id="2.7.11.1"/>
    </reaction>
</comment>
<evidence type="ECO:0000256" key="14">
    <source>
        <dbReference type="ARBA" id="ARBA00048679"/>
    </source>
</evidence>
<dbReference type="STRING" id="542762.A0A4S4ESL1"/>
<evidence type="ECO:0000256" key="15">
    <source>
        <dbReference type="PROSITE-ProRule" id="PRU10141"/>
    </source>
</evidence>
<dbReference type="InterPro" id="IPR045874">
    <property type="entry name" value="LRK10/LRL21-25-like"/>
</dbReference>
<dbReference type="Pfam" id="PF14380">
    <property type="entry name" value="WAK_assoc"/>
    <property type="match status" value="1"/>
</dbReference>
<keyword evidence="9 15" id="KW-0067">ATP-binding</keyword>
<evidence type="ECO:0000256" key="4">
    <source>
        <dbReference type="ARBA" id="ARBA00022679"/>
    </source>
</evidence>
<keyword evidence="6 18" id="KW-0732">Signal</keyword>
<dbReference type="Gene3D" id="1.10.510.10">
    <property type="entry name" value="Transferase(Phosphotransferase) domain 1"/>
    <property type="match status" value="1"/>
</dbReference>
<dbReference type="PANTHER" id="PTHR27009">
    <property type="entry name" value="RUST RESISTANCE KINASE LR10-RELATED"/>
    <property type="match status" value="1"/>
</dbReference>
<keyword evidence="7 15" id="KW-0547">Nucleotide-binding</keyword>
<comment type="catalytic activity">
    <reaction evidence="14">
        <text>L-seryl-[protein] + ATP = O-phospho-L-seryl-[protein] + ADP + H(+)</text>
        <dbReference type="Rhea" id="RHEA:17989"/>
        <dbReference type="Rhea" id="RHEA-COMP:9863"/>
        <dbReference type="Rhea" id="RHEA-COMP:11604"/>
        <dbReference type="ChEBI" id="CHEBI:15378"/>
        <dbReference type="ChEBI" id="CHEBI:29999"/>
        <dbReference type="ChEBI" id="CHEBI:30616"/>
        <dbReference type="ChEBI" id="CHEBI:83421"/>
        <dbReference type="ChEBI" id="CHEBI:456216"/>
        <dbReference type="EC" id="2.7.11.1"/>
    </reaction>
</comment>
<dbReference type="GO" id="GO:0016020">
    <property type="term" value="C:membrane"/>
    <property type="evidence" value="ECO:0007669"/>
    <property type="project" value="UniProtKB-SubCell"/>
</dbReference>
<evidence type="ECO:0000256" key="3">
    <source>
        <dbReference type="ARBA" id="ARBA00022527"/>
    </source>
</evidence>
<dbReference type="CDD" id="cd14066">
    <property type="entry name" value="STKc_IRAK"/>
    <property type="match status" value="1"/>
</dbReference>
<dbReference type="InterPro" id="IPR000719">
    <property type="entry name" value="Prot_kinase_dom"/>
</dbReference>
<feature type="transmembrane region" description="Helical" evidence="17">
    <location>
        <begin position="273"/>
        <end position="294"/>
    </location>
</feature>
<keyword evidence="4" id="KW-0808">Transferase</keyword>
<dbReference type="PROSITE" id="PS50011">
    <property type="entry name" value="PROTEIN_KINASE_DOM"/>
    <property type="match status" value="1"/>
</dbReference>
<dbReference type="Pfam" id="PF00069">
    <property type="entry name" value="Pkinase"/>
    <property type="match status" value="1"/>
</dbReference>
<feature type="compositionally biased region" description="Polar residues" evidence="16">
    <location>
        <begin position="641"/>
        <end position="652"/>
    </location>
</feature>
<evidence type="ECO:0000256" key="18">
    <source>
        <dbReference type="SAM" id="SignalP"/>
    </source>
</evidence>
<dbReference type="InterPro" id="IPR011009">
    <property type="entry name" value="Kinase-like_dom_sf"/>
</dbReference>
<feature type="binding site" evidence="15">
    <location>
        <position position="370"/>
    </location>
    <ligand>
        <name>ATP</name>
        <dbReference type="ChEBI" id="CHEBI:30616"/>
    </ligand>
</feature>
<evidence type="ECO:0000256" key="10">
    <source>
        <dbReference type="ARBA" id="ARBA00022989"/>
    </source>
</evidence>
<evidence type="ECO:0000313" key="20">
    <source>
        <dbReference type="EMBL" id="THG19840.1"/>
    </source>
</evidence>
<dbReference type="Proteomes" id="UP000306102">
    <property type="component" value="Unassembled WGS sequence"/>
</dbReference>
<evidence type="ECO:0000256" key="2">
    <source>
        <dbReference type="ARBA" id="ARBA00012513"/>
    </source>
</evidence>
<dbReference type="InterPro" id="IPR032872">
    <property type="entry name" value="WAK_assoc_C"/>
</dbReference>
<feature type="domain" description="Protein kinase" evidence="19">
    <location>
        <begin position="342"/>
        <end position="631"/>
    </location>
</feature>
<evidence type="ECO:0000256" key="6">
    <source>
        <dbReference type="ARBA" id="ARBA00022729"/>
    </source>
</evidence>
<dbReference type="SUPFAM" id="SSF56112">
    <property type="entry name" value="Protein kinase-like (PK-like)"/>
    <property type="match status" value="1"/>
</dbReference>
<evidence type="ECO:0000256" key="7">
    <source>
        <dbReference type="ARBA" id="ARBA00022741"/>
    </source>
</evidence>
<reference evidence="20 21" key="1">
    <citation type="journal article" date="2018" name="Proc. Natl. Acad. Sci. U.S.A.">
        <title>Draft genome sequence of Camellia sinensis var. sinensis provides insights into the evolution of the tea genome and tea quality.</title>
        <authorList>
            <person name="Wei C."/>
            <person name="Yang H."/>
            <person name="Wang S."/>
            <person name="Zhao J."/>
            <person name="Liu C."/>
            <person name="Gao L."/>
            <person name="Xia E."/>
            <person name="Lu Y."/>
            <person name="Tai Y."/>
            <person name="She G."/>
            <person name="Sun J."/>
            <person name="Cao H."/>
            <person name="Tong W."/>
            <person name="Gao Q."/>
            <person name="Li Y."/>
            <person name="Deng W."/>
            <person name="Jiang X."/>
            <person name="Wang W."/>
            <person name="Chen Q."/>
            <person name="Zhang S."/>
            <person name="Li H."/>
            <person name="Wu J."/>
            <person name="Wang P."/>
            <person name="Li P."/>
            <person name="Shi C."/>
            <person name="Zheng F."/>
            <person name="Jian J."/>
            <person name="Huang B."/>
            <person name="Shan D."/>
            <person name="Shi M."/>
            <person name="Fang C."/>
            <person name="Yue Y."/>
            <person name="Li F."/>
            <person name="Li D."/>
            <person name="Wei S."/>
            <person name="Han B."/>
            <person name="Jiang C."/>
            <person name="Yin Y."/>
            <person name="Xia T."/>
            <person name="Zhang Z."/>
            <person name="Bennetzen J.L."/>
            <person name="Zhao S."/>
            <person name="Wan X."/>
        </authorList>
    </citation>
    <scope>NUCLEOTIDE SEQUENCE [LARGE SCALE GENOMIC DNA]</scope>
    <source>
        <strain evidence="21">cv. Shuchazao</strain>
        <tissue evidence="20">Leaf</tissue>
    </source>
</reference>
<evidence type="ECO:0000256" key="8">
    <source>
        <dbReference type="ARBA" id="ARBA00022777"/>
    </source>
</evidence>
<dbReference type="InterPro" id="IPR025287">
    <property type="entry name" value="WAK_GUB"/>
</dbReference>
<feature type="region of interest" description="Disordered" evidence="16">
    <location>
        <begin position="624"/>
        <end position="652"/>
    </location>
</feature>
<dbReference type="FunFam" id="3.30.200.20:FF:000178">
    <property type="entry name" value="serine/threonine-protein kinase PBS1-like"/>
    <property type="match status" value="1"/>
</dbReference>
<dbReference type="InterPro" id="IPR017441">
    <property type="entry name" value="Protein_kinase_ATP_BS"/>
</dbReference>
<comment type="subcellular location">
    <subcellularLocation>
        <location evidence="1">Membrane</location>
        <topology evidence="1">Single-pass type I membrane protein</topology>
    </subcellularLocation>
</comment>
<dbReference type="AlphaFoldDB" id="A0A4S4ESL1"/>
<sequence>MSPQLFQSSLAQFITLLLIFIICTKSSHAEEERYKNCRSHPYNCGSIQGVKYPFWGDERERFCGRDEFQLKCINNQYPIIQIDTLTFRVLKINTTSSTMTIARNDLWNGVCPKEFSSTALKASNLFTYDDMVRYLYMFYGCTSNVTEQVRYNFTCPINGSRSSGAFFASFVGQNVTGCDVNIVVPVLWTAYEELWNGKLTLQQAFNQGFNVVYNPDDVVCSACEASGGICGSGFDFSQSGDGYVTSEKFLCFCQDQPHPLACDGANRKMRQKLTIGASAAGMGMLLMCIIICCYRRKLWSKKLIVLWKKKTENDQNLESFIRHYKSLAPKRYSYSDVKKITNSFRDKLGQGGYGSVYKGKLLDGRLVAVKNLNASKGNGEEFINEVASISRTSHVNVVAFLGFCLEGGKRALIYELMPNGSLEKFIYGENPLQNGGHLGLEKLYQIAVGIARGLEYLHRGCKTRILHFDIKPHNILLDEEFCPKISDFGLAKLCTTKESIVSMVGARGTIGYIAPEVFSRNFGGVSHKSDVYSYGMMVLEMVGGRRNVNVAVDHTSEIYFPHWIYKRLEQDEDLGLHGDMTTEEGEITRKMILVGLWCIQTDPSQRPSMSKVVEMLEGDMEGLEIPPKPYLSSPSRPPMDSSITSSTLQLPF</sequence>
<dbReference type="Pfam" id="PF13947">
    <property type="entry name" value="GUB_WAK_bind"/>
    <property type="match status" value="1"/>
</dbReference>
<dbReference type="GO" id="GO:0005524">
    <property type="term" value="F:ATP binding"/>
    <property type="evidence" value="ECO:0007669"/>
    <property type="project" value="UniProtKB-UniRule"/>
</dbReference>
<organism evidence="20 21">
    <name type="scientific">Camellia sinensis var. sinensis</name>
    <name type="common">China tea</name>
    <dbReference type="NCBI Taxonomy" id="542762"/>
    <lineage>
        <taxon>Eukaryota</taxon>
        <taxon>Viridiplantae</taxon>
        <taxon>Streptophyta</taxon>
        <taxon>Embryophyta</taxon>
        <taxon>Tracheophyta</taxon>
        <taxon>Spermatophyta</taxon>
        <taxon>Magnoliopsida</taxon>
        <taxon>eudicotyledons</taxon>
        <taxon>Gunneridae</taxon>
        <taxon>Pentapetalae</taxon>
        <taxon>asterids</taxon>
        <taxon>Ericales</taxon>
        <taxon>Theaceae</taxon>
        <taxon>Camellia</taxon>
    </lineage>
</organism>
<dbReference type="Gene3D" id="3.30.200.20">
    <property type="entry name" value="Phosphorylase Kinase, domain 1"/>
    <property type="match status" value="1"/>
</dbReference>
<keyword evidence="3" id="KW-0723">Serine/threonine-protein kinase</keyword>
<keyword evidence="5 17" id="KW-0812">Transmembrane</keyword>
<dbReference type="InterPro" id="IPR008271">
    <property type="entry name" value="Ser/Thr_kinase_AS"/>
</dbReference>